<evidence type="ECO:0000256" key="2">
    <source>
        <dbReference type="ARBA" id="ARBA00023002"/>
    </source>
</evidence>
<dbReference type="Gene3D" id="3.40.50.720">
    <property type="entry name" value="NAD(P)-binding Rossmann-like Domain"/>
    <property type="match status" value="1"/>
</dbReference>
<dbReference type="InterPro" id="IPR020904">
    <property type="entry name" value="Sc_DH/Rdtase_CS"/>
</dbReference>
<dbReference type="CDD" id="cd05233">
    <property type="entry name" value="SDR_c"/>
    <property type="match status" value="1"/>
</dbReference>
<dbReference type="SUPFAM" id="SSF51735">
    <property type="entry name" value="NAD(P)-binding Rossmann-fold domains"/>
    <property type="match status" value="1"/>
</dbReference>
<dbReference type="PRINTS" id="PR00081">
    <property type="entry name" value="GDHRDH"/>
</dbReference>
<dbReference type="InterPro" id="IPR002347">
    <property type="entry name" value="SDR_fam"/>
</dbReference>
<evidence type="ECO:0000313" key="3">
    <source>
        <dbReference type="EMBL" id="CAB4683995.1"/>
    </source>
</evidence>
<accession>A0A6J6NHA8</accession>
<name>A0A6J6NHA8_9ZZZZ</name>
<dbReference type="FunFam" id="3.40.50.720:FF:000084">
    <property type="entry name" value="Short-chain dehydrogenase reductase"/>
    <property type="match status" value="1"/>
</dbReference>
<dbReference type="AlphaFoldDB" id="A0A6J6NHA8"/>
<evidence type="ECO:0000256" key="1">
    <source>
        <dbReference type="ARBA" id="ARBA00006484"/>
    </source>
</evidence>
<gene>
    <name evidence="3" type="ORF">UFOPK2334_01357</name>
</gene>
<comment type="similarity">
    <text evidence="1">Belongs to the short-chain dehydrogenases/reductases (SDR) family.</text>
</comment>
<reference evidence="3" key="1">
    <citation type="submission" date="2020-05" db="EMBL/GenBank/DDBJ databases">
        <authorList>
            <person name="Chiriac C."/>
            <person name="Salcher M."/>
            <person name="Ghai R."/>
            <person name="Kavagutti S V."/>
        </authorList>
    </citation>
    <scope>NUCLEOTIDE SEQUENCE</scope>
</reference>
<dbReference type="PANTHER" id="PTHR43639:SF1">
    <property type="entry name" value="SHORT-CHAIN DEHYDROGENASE_REDUCTASE FAMILY PROTEIN"/>
    <property type="match status" value="1"/>
</dbReference>
<dbReference type="EMBL" id="CAEZXA010000153">
    <property type="protein sequence ID" value="CAB4683995.1"/>
    <property type="molecule type" value="Genomic_DNA"/>
</dbReference>
<proteinExistence type="inferred from homology"/>
<dbReference type="InterPro" id="IPR036291">
    <property type="entry name" value="NAD(P)-bd_dom_sf"/>
</dbReference>
<dbReference type="PROSITE" id="PS00061">
    <property type="entry name" value="ADH_SHORT"/>
    <property type="match status" value="1"/>
</dbReference>
<sequence length="245" mass="25850">MSELSGMVAIVTGSSSGIGERTAQRLAELGAHVVVNSASSVEAGEKLAASLPNGAIYIQADISDKAQCENLVNATVAKFGKLDLLVNNAGWTTLVPHGDLDALTDEIFERTFEVNVFGTWQLTKLAMPHLRKSDDGHVVNMTSVAGVRPMGSSIAYSMTKSALNQMTRLMAKSHGPVRHNAVAPGLVETPWTKDWAAQHAGVAAMAPLKRSATADDCAEAVLALVRNKYVTGHIFVVDGGLTQVS</sequence>
<dbReference type="PRINTS" id="PR00080">
    <property type="entry name" value="SDRFAMILY"/>
</dbReference>
<organism evidence="3">
    <name type="scientific">freshwater metagenome</name>
    <dbReference type="NCBI Taxonomy" id="449393"/>
    <lineage>
        <taxon>unclassified sequences</taxon>
        <taxon>metagenomes</taxon>
        <taxon>ecological metagenomes</taxon>
    </lineage>
</organism>
<dbReference type="PANTHER" id="PTHR43639">
    <property type="entry name" value="OXIDOREDUCTASE, SHORT-CHAIN DEHYDROGENASE/REDUCTASE FAMILY (AFU_ORTHOLOGUE AFUA_5G02870)"/>
    <property type="match status" value="1"/>
</dbReference>
<keyword evidence="2" id="KW-0560">Oxidoreductase</keyword>
<protein>
    <submittedName>
        <fullName evidence="3">Unannotated protein</fullName>
    </submittedName>
</protein>
<dbReference type="Pfam" id="PF13561">
    <property type="entry name" value="adh_short_C2"/>
    <property type="match status" value="1"/>
</dbReference>
<dbReference type="GO" id="GO:0016491">
    <property type="term" value="F:oxidoreductase activity"/>
    <property type="evidence" value="ECO:0007669"/>
    <property type="project" value="UniProtKB-KW"/>
</dbReference>